<evidence type="ECO:0000313" key="8">
    <source>
        <dbReference type="EMBL" id="CAH9102310.1"/>
    </source>
</evidence>
<dbReference type="InterPro" id="IPR056473">
    <property type="entry name" value="HEAT_Utp10/HEAT1"/>
</dbReference>
<evidence type="ECO:0000256" key="3">
    <source>
        <dbReference type="ARBA" id="ARBA00022517"/>
    </source>
</evidence>
<dbReference type="Pfam" id="PF23243">
    <property type="entry name" value="HEAT_HEATR1"/>
    <property type="match status" value="1"/>
</dbReference>
<accession>A0A9P0ZJF4</accession>
<dbReference type="Proteomes" id="UP001152484">
    <property type="component" value="Unassembled WGS sequence"/>
</dbReference>
<evidence type="ECO:0000256" key="4">
    <source>
        <dbReference type="ARBA" id="ARBA00022552"/>
    </source>
</evidence>
<keyword evidence="4" id="KW-0698">rRNA processing</keyword>
<keyword evidence="3" id="KW-0690">Ribosome biogenesis</keyword>
<dbReference type="GO" id="GO:0045943">
    <property type="term" value="P:positive regulation of transcription by RNA polymerase I"/>
    <property type="evidence" value="ECO:0007669"/>
    <property type="project" value="TreeGrafter"/>
</dbReference>
<dbReference type="Pfam" id="PF08146">
    <property type="entry name" value="BP28CT"/>
    <property type="match status" value="1"/>
</dbReference>
<dbReference type="InterPro" id="IPR011989">
    <property type="entry name" value="ARM-like"/>
</dbReference>
<organism evidence="8 9">
    <name type="scientific">Cuscuta europaea</name>
    <name type="common">European dodder</name>
    <dbReference type="NCBI Taxonomy" id="41803"/>
    <lineage>
        <taxon>Eukaryota</taxon>
        <taxon>Viridiplantae</taxon>
        <taxon>Streptophyta</taxon>
        <taxon>Embryophyta</taxon>
        <taxon>Tracheophyta</taxon>
        <taxon>Spermatophyta</taxon>
        <taxon>Magnoliopsida</taxon>
        <taxon>eudicotyledons</taxon>
        <taxon>Gunneridae</taxon>
        <taxon>Pentapetalae</taxon>
        <taxon>asterids</taxon>
        <taxon>lamiids</taxon>
        <taxon>Solanales</taxon>
        <taxon>Convolvulaceae</taxon>
        <taxon>Cuscuteae</taxon>
        <taxon>Cuscuta</taxon>
        <taxon>Cuscuta subgen. Cuscuta</taxon>
    </lineage>
</organism>
<dbReference type="GO" id="GO:0034455">
    <property type="term" value="C:t-UTP complex"/>
    <property type="evidence" value="ECO:0007669"/>
    <property type="project" value="TreeGrafter"/>
</dbReference>
<reference evidence="8" key="1">
    <citation type="submission" date="2022-07" db="EMBL/GenBank/DDBJ databases">
        <authorList>
            <person name="Macas J."/>
            <person name="Novak P."/>
            <person name="Neumann P."/>
        </authorList>
    </citation>
    <scope>NUCLEOTIDE SEQUENCE</scope>
</reference>
<dbReference type="OrthoDB" id="31183at2759"/>
<dbReference type="GO" id="GO:0000462">
    <property type="term" value="P:maturation of SSU-rRNA from tricistronic rRNA transcript (SSU-rRNA, 5.8S rRNA, LSU-rRNA)"/>
    <property type="evidence" value="ECO:0007669"/>
    <property type="project" value="TreeGrafter"/>
</dbReference>
<dbReference type="InterPro" id="IPR040191">
    <property type="entry name" value="UTP10"/>
</dbReference>
<gene>
    <name evidence="8" type="ORF">CEURO_LOCUS15711</name>
</gene>
<dbReference type="SMART" id="SM01036">
    <property type="entry name" value="BP28CT"/>
    <property type="match status" value="1"/>
</dbReference>
<evidence type="ECO:0000256" key="1">
    <source>
        <dbReference type="ARBA" id="ARBA00004604"/>
    </source>
</evidence>
<evidence type="ECO:0000256" key="6">
    <source>
        <dbReference type="ARBA" id="ARBA00023274"/>
    </source>
</evidence>
<feature type="domain" description="BP28 C-terminal" evidence="7">
    <location>
        <begin position="1828"/>
        <end position="1998"/>
    </location>
</feature>
<proteinExistence type="inferred from homology"/>
<sequence>MATSIASQLQAIKSIVISDSETQKRPFTRPSVLFEPKEAADIDVETIYSTALSGLDVLISTEERFKNYKNDLFSPKSRDLDREVMGIEENNGINSSISSYLRLLSGYFQLPSALKTLEYLIRRYKIHVYNKEELILCSLPYHDTHVFVRIIQLIDTGNSRWKFLDGVKRSCAPPPRKVIVQQCLRDLGILEVLCEYATPAKKCQPSVPVIGFCTAVVVEVLGSLMTIDSDVVKRVLPYVTSGLQHHGKGGDDIKAGALMIVSLLADKVALSPNVVKSLIRSLADMACSDARDSTGVQWLHLSFMALVSLVQLQSVEVIPKKSMDILNGISNIAEFLSGLMEEFNIDKFLGVFLDSFLEYSFSDELFHQPFLEIIENVPVKRFVDRIVSKMLKTCARIFKNSDSSVSNTGKFAGQIMVSLHKRYPSELRYEVYKFLQSKKDGSNQEILSQMLDGNMDFSQALLDSKVLFSLEHPKAEIRRSTILGLDVPSLLNDKAVGSQRFGTIQDAISHRLYDDDLHVVKAVLNLEALAEIVNPSFLQDALQNVLQRCIGLLVSSVQHESSLAVDVAAACLQHSATSFQEIGLSGKKFATLVFPLILIFPKTQELNVKALAMAKELQWPLYTNLVCLPDRKKKLDASGISSVNAENIRTLATTLLMHHGDYLPWIVECCSASELSKTLFFLVLLELLTLPEIGDQFLTLFDTCFPILKSHWDLLKSSGDDISASEFNLGMDGGHKGFLERMDVTKIKELNAEILICLFWRLLEPFITMGSEDVSMDNSEKWISSLQDLLIFFLSQPKHTFKKHCDYIVTKCKIPPSHYLSKFFTEDHSADIQIESLHSFSYLCTQTEDNLTFNKLFAEFPSVLVPLSNDDQGVRMAAMSGIEALQAMWSRVNFSKFRNGLSAVSIHFLGDLLTLMVQQKKLIVSDKNVLPSFLTSLLCSSSQSILVQHNIGNRFDQKTKDEILVFLVGSALGLSAYAKLRILSLLKGLGIRLMQFAGVESLLCELLKRRRGYHLGYDKSYPKLTKAEVDILCLLLDICTTPSTSTTGKELKDTILMALQLNAVPSEDPAAVEPCITVLRNLTNSLYGMLETTTQEIIFRELVYLYRIANGEIQEATKGVLLHIDISCSIVARMLDSISNKSTKTISSAHGRRKRKGAIHQESDVCDLILKFEDPRAFISSLLDILLLKKSLENRISLIGPLFKLLHKVFLDSDWNHLTADSDATLPSENPQTISVTVINIQQAVLLLLEDIAASVTAKDEFVDLDIELLIRCARSASNPMTCNHVMSLLSTIAKVMPTRVLDHIPAILIMVGETTVTQWDSYSQCVFDDLISAIVPCWLSKTDSTDTLIQIFVSFLPKVAEHRRLSIVMHLLKNLGVNTSLGTLFFLLFRSLISRKILSCTGDAKPLLGDLNSSMAMEWEYTFAVLLSEQYDCTVWLPSIATLLQKIDIDCGSEEMFMILVVADHFTSNKLQNPEVSFKLDLEDVSKSMQTTIGYISEFMVSHLLLAESKKNHMGTPVIRKELKENIRAALKAIAKCLRPSIYFNIVVQLLKNADINVKKKALGILCDTVKSTGTIQAKRGKKELSSNSRDSWVLLDEASLEVFNKLCLVILKFIDDSSEHSSSRLKLAAVSTIEVLAVRFPSGGSVFNLCLSSICKSICADNSLVSSCCLRTTGALVNVLGPKALPELPCIMGNLVQKYRDFSKTTLPASDENEYGLNASSDQSESVFMSILVSLDAVVDKLGGFLSPYLENMLELLVLCPQYTSTPDVQLKLKADDIRKLIACKVPVRLSLPPLLKIYPDALRYGDCSLSITFTMLGGLVATMDKSTIGAYHAKIFDLCLQALDLRRLRLESIKNIDLVEKNVIHAMVGLSMKLTENMFRPLFIKSVEWSDSNVEDNEIRKSYDRTIAFYGLVNMFAENHRSLFVPYFKYLLEDCVRHLKEAEDGKIIGTQKKKKTKLLETINDADCNLSIRTWHLRALVLSSLHKCFVYDKGNKKFLDSSNFQVLLPPIVSQLDTDPPMLLDKNPGVPSVEEVDDLLVSCIGQMAVTASSDLLWKPLNHEVLMQTRSNKQRTRILGLRVVRYLVQYLKEEYLQFLAETMPFLGELLEDAEPSVKSLAQEILREMESMSGESIRQYL</sequence>
<dbReference type="Pfam" id="PF12397">
    <property type="entry name" value="U3snoRNP10"/>
    <property type="match status" value="1"/>
</dbReference>
<comment type="caution">
    <text evidence="8">The sequence shown here is derived from an EMBL/GenBank/DDBJ whole genome shotgun (WGS) entry which is preliminary data.</text>
</comment>
<comment type="subcellular location">
    <subcellularLocation>
        <location evidence="1">Nucleus</location>
        <location evidence="1">Nucleolus</location>
    </subcellularLocation>
</comment>
<evidence type="ECO:0000313" key="9">
    <source>
        <dbReference type="Proteomes" id="UP001152484"/>
    </source>
</evidence>
<dbReference type="SUPFAM" id="SSF48371">
    <property type="entry name" value="ARM repeat"/>
    <property type="match status" value="2"/>
</dbReference>
<evidence type="ECO:0000256" key="5">
    <source>
        <dbReference type="ARBA" id="ARBA00023242"/>
    </source>
</evidence>
<dbReference type="GO" id="GO:0030686">
    <property type="term" value="C:90S preribosome"/>
    <property type="evidence" value="ECO:0007669"/>
    <property type="project" value="TreeGrafter"/>
</dbReference>
<dbReference type="InterPro" id="IPR056384">
    <property type="entry name" value="ARM_At3g06530"/>
</dbReference>
<comment type="similarity">
    <text evidence="2">Belongs to the HEATR1/UTP10 family.</text>
</comment>
<dbReference type="InterPro" id="IPR022125">
    <property type="entry name" value="U3snoRNP10_N"/>
</dbReference>
<dbReference type="EMBL" id="CAMAPE010000041">
    <property type="protein sequence ID" value="CAH9102310.1"/>
    <property type="molecule type" value="Genomic_DNA"/>
</dbReference>
<dbReference type="Pfam" id="PF24477">
    <property type="entry name" value="ARM_At3g06530"/>
    <property type="match status" value="1"/>
</dbReference>
<keyword evidence="9" id="KW-1185">Reference proteome</keyword>
<dbReference type="PANTHER" id="PTHR13457:SF1">
    <property type="entry name" value="HEAT REPEAT-CONTAINING PROTEIN 1"/>
    <property type="match status" value="1"/>
</dbReference>
<evidence type="ECO:0000259" key="7">
    <source>
        <dbReference type="SMART" id="SM01036"/>
    </source>
</evidence>
<dbReference type="PANTHER" id="PTHR13457">
    <property type="entry name" value="BAP28"/>
    <property type="match status" value="1"/>
</dbReference>
<dbReference type="InterPro" id="IPR016024">
    <property type="entry name" value="ARM-type_fold"/>
</dbReference>
<keyword evidence="6" id="KW-0687">Ribonucleoprotein</keyword>
<name>A0A9P0ZJF4_CUSEU</name>
<keyword evidence="5" id="KW-0539">Nucleus</keyword>
<dbReference type="Gene3D" id="1.25.10.10">
    <property type="entry name" value="Leucine-rich Repeat Variant"/>
    <property type="match status" value="2"/>
</dbReference>
<protein>
    <recommendedName>
        <fullName evidence="7">BP28 C-terminal domain-containing protein</fullName>
    </recommendedName>
</protein>
<dbReference type="InterPro" id="IPR012954">
    <property type="entry name" value="BP28_C_dom"/>
</dbReference>
<dbReference type="GO" id="GO:0030515">
    <property type="term" value="F:snoRNA binding"/>
    <property type="evidence" value="ECO:0007669"/>
    <property type="project" value="TreeGrafter"/>
</dbReference>
<dbReference type="GO" id="GO:0032040">
    <property type="term" value="C:small-subunit processome"/>
    <property type="evidence" value="ECO:0007669"/>
    <property type="project" value="TreeGrafter"/>
</dbReference>
<evidence type="ECO:0000256" key="2">
    <source>
        <dbReference type="ARBA" id="ARBA00010559"/>
    </source>
</evidence>